<dbReference type="SUPFAM" id="SSF48097">
    <property type="entry name" value="Regulator of G-protein signaling, RGS"/>
    <property type="match status" value="1"/>
</dbReference>
<dbReference type="EMBL" id="JASWJB010000320">
    <property type="protein sequence ID" value="KAK2591634.1"/>
    <property type="molecule type" value="Genomic_DNA"/>
</dbReference>
<keyword evidence="2" id="KW-0812">Transmembrane</keyword>
<dbReference type="PANTHER" id="PTHR39466:SF1">
    <property type="entry name" value="RGS DOMAIN-CONTAINING PROTEIN"/>
    <property type="match status" value="1"/>
</dbReference>
<dbReference type="Proteomes" id="UP001251528">
    <property type="component" value="Unassembled WGS sequence"/>
</dbReference>
<name>A0AAJ0CHA9_9HYPO</name>
<keyword evidence="2" id="KW-0472">Membrane</keyword>
<comment type="caution">
    <text evidence="3">The sequence shown here is derived from an EMBL/GenBank/DDBJ whole genome shotgun (WGS) entry which is preliminary data.</text>
</comment>
<dbReference type="AlphaFoldDB" id="A0AAJ0CHA9"/>
<feature type="region of interest" description="Disordered" evidence="1">
    <location>
        <begin position="86"/>
        <end position="128"/>
    </location>
</feature>
<feature type="compositionally biased region" description="Polar residues" evidence="1">
    <location>
        <begin position="118"/>
        <end position="128"/>
    </location>
</feature>
<feature type="transmembrane region" description="Helical" evidence="2">
    <location>
        <begin position="255"/>
        <end position="274"/>
    </location>
</feature>
<feature type="transmembrane region" description="Helical" evidence="2">
    <location>
        <begin position="354"/>
        <end position="376"/>
    </location>
</feature>
<gene>
    <name evidence="3" type="ORF">QQS21_010676</name>
</gene>
<evidence type="ECO:0000313" key="3">
    <source>
        <dbReference type="EMBL" id="KAK2591634.1"/>
    </source>
</evidence>
<keyword evidence="2" id="KW-1133">Transmembrane helix</keyword>
<feature type="compositionally biased region" description="Polar residues" evidence="1">
    <location>
        <begin position="91"/>
        <end position="102"/>
    </location>
</feature>
<accession>A0AAJ0CHA9</accession>
<feature type="transmembrane region" description="Helical" evidence="2">
    <location>
        <begin position="226"/>
        <end position="248"/>
    </location>
</feature>
<feature type="compositionally biased region" description="Low complexity" evidence="1">
    <location>
        <begin position="103"/>
        <end position="117"/>
    </location>
</feature>
<evidence type="ECO:0000256" key="2">
    <source>
        <dbReference type="SAM" id="Phobius"/>
    </source>
</evidence>
<dbReference type="PANTHER" id="PTHR39466">
    <property type="entry name" value="RGS DOMAIN-CONTAINING PROTEIN"/>
    <property type="match status" value="1"/>
</dbReference>
<dbReference type="Gene3D" id="1.10.167.10">
    <property type="entry name" value="Regulator of G-protein Signalling 4, domain 2"/>
    <property type="match status" value="1"/>
</dbReference>
<protein>
    <recommendedName>
        <fullName evidence="5">Regulator of G protein signaling superfamily</fullName>
    </recommendedName>
</protein>
<proteinExistence type="predicted"/>
<organism evidence="3 4">
    <name type="scientific">Conoideocrella luteorostrata</name>
    <dbReference type="NCBI Taxonomy" id="1105319"/>
    <lineage>
        <taxon>Eukaryota</taxon>
        <taxon>Fungi</taxon>
        <taxon>Dikarya</taxon>
        <taxon>Ascomycota</taxon>
        <taxon>Pezizomycotina</taxon>
        <taxon>Sordariomycetes</taxon>
        <taxon>Hypocreomycetidae</taxon>
        <taxon>Hypocreales</taxon>
        <taxon>Clavicipitaceae</taxon>
        <taxon>Conoideocrella</taxon>
    </lineage>
</organism>
<evidence type="ECO:0000256" key="1">
    <source>
        <dbReference type="SAM" id="MobiDB-lite"/>
    </source>
</evidence>
<sequence>MTVRDFMNYLIYVEHSAENLQFYLWYKDYVKRFHEVPATDRSLAPEWTQAMEDESVARIRKDQAEKIRPEPQAAQIFRGTDFEKMVPEMPENSTNPFNTPPRSSNGGSENGSAATASHTMQSNASTHYKSQAADAFQSAGAKLPFTIQPFRDEINRVVATYIMDDAPRQLNLASWEQKAAVQALSHTTHPSALRVLFKTVDSALRRQAHPNFVRWSICNGNPARVFFARFLGIFLIVAGFAIAIPITLSKLGRGYRALAAIAWVLGISTLVAAYKGMCVVLHGMHHRHVRPWELFVQADGEDMGKRSFDSFASHNSYEDEPWIVKYEKRNVVRKVFDREVWIQEPALRQIQDTIFVQAILASVLLGGALTAVFVAVPGGRLF</sequence>
<keyword evidence="4" id="KW-1185">Reference proteome</keyword>
<evidence type="ECO:0008006" key="5">
    <source>
        <dbReference type="Google" id="ProtNLM"/>
    </source>
</evidence>
<dbReference type="InterPro" id="IPR036305">
    <property type="entry name" value="RGS_sf"/>
</dbReference>
<evidence type="ECO:0000313" key="4">
    <source>
        <dbReference type="Proteomes" id="UP001251528"/>
    </source>
</evidence>
<dbReference type="InterPro" id="IPR044926">
    <property type="entry name" value="RGS_subdomain_2"/>
</dbReference>
<reference evidence="3" key="1">
    <citation type="submission" date="2023-06" db="EMBL/GenBank/DDBJ databases">
        <title>Conoideocrella luteorostrata (Hypocreales: Clavicipitaceae), a potential biocontrol fungus for elongate hemlock scale in United States Christmas tree production areas.</title>
        <authorList>
            <person name="Barrett H."/>
            <person name="Lovett B."/>
            <person name="Macias A.M."/>
            <person name="Stajich J.E."/>
            <person name="Kasson M.T."/>
        </authorList>
    </citation>
    <scope>NUCLEOTIDE SEQUENCE</scope>
    <source>
        <strain evidence="3">ARSEF 14590</strain>
    </source>
</reference>